<sequence length="379" mass="41358">MRYAFCFQIWFQNRRRKDVIGNSGKPKSCDTSTSSTCSSGSGKESDQQNSPPQNSPISDDNGNNSSDENSSQKEAEQSVVPSLVMKSVIGELIKFTNDPLKGKKKRKKAKSKLQEKSTVKKGLTATLLTGAYDMISPPNQITPTAFFEKIKNGFSHSKNSSAFAVPGDVSKPSQICSVSSTSETGNGNINSSGENAVHISRTLLSDHMASNGRTYPTGAVSFMNNSFSMPAYSTSMPTELPVLTDILSYKSSLDMRAQNDSLKSAPQPQPSSLPSTPLHRSETNKPAQPSHMHPFTPGRSLNGIFPYPFMAEPSMMLSSLRQTDHIFRPAPHYPVSHYSNDPYQPLFITSLSNPYYSPPTAAWNSSHPVPHSTSSYTQL</sequence>
<evidence type="ECO:0000313" key="3">
    <source>
        <dbReference type="Proteomes" id="UP000828390"/>
    </source>
</evidence>
<dbReference type="AlphaFoldDB" id="A0A9D4H3L7"/>
<organism evidence="2 3">
    <name type="scientific">Dreissena polymorpha</name>
    <name type="common">Zebra mussel</name>
    <name type="synonym">Mytilus polymorpha</name>
    <dbReference type="NCBI Taxonomy" id="45954"/>
    <lineage>
        <taxon>Eukaryota</taxon>
        <taxon>Metazoa</taxon>
        <taxon>Spiralia</taxon>
        <taxon>Lophotrochozoa</taxon>
        <taxon>Mollusca</taxon>
        <taxon>Bivalvia</taxon>
        <taxon>Autobranchia</taxon>
        <taxon>Heteroconchia</taxon>
        <taxon>Euheterodonta</taxon>
        <taxon>Imparidentia</taxon>
        <taxon>Neoheterodontei</taxon>
        <taxon>Myida</taxon>
        <taxon>Dreissenoidea</taxon>
        <taxon>Dreissenidae</taxon>
        <taxon>Dreissena</taxon>
    </lineage>
</organism>
<accession>A0A9D4H3L7</accession>
<dbReference type="Proteomes" id="UP000828390">
    <property type="component" value="Unassembled WGS sequence"/>
</dbReference>
<feature type="compositionally biased region" description="Low complexity" evidence="1">
    <location>
        <begin position="29"/>
        <end position="42"/>
    </location>
</feature>
<proteinExistence type="predicted"/>
<reference evidence="2" key="1">
    <citation type="journal article" date="2019" name="bioRxiv">
        <title>The Genome of the Zebra Mussel, Dreissena polymorpha: A Resource for Invasive Species Research.</title>
        <authorList>
            <person name="McCartney M.A."/>
            <person name="Auch B."/>
            <person name="Kono T."/>
            <person name="Mallez S."/>
            <person name="Zhang Y."/>
            <person name="Obille A."/>
            <person name="Becker A."/>
            <person name="Abrahante J.E."/>
            <person name="Garbe J."/>
            <person name="Badalamenti J.P."/>
            <person name="Herman A."/>
            <person name="Mangelson H."/>
            <person name="Liachko I."/>
            <person name="Sullivan S."/>
            <person name="Sone E.D."/>
            <person name="Koren S."/>
            <person name="Silverstein K.A.T."/>
            <person name="Beckman K.B."/>
            <person name="Gohl D.M."/>
        </authorList>
    </citation>
    <scope>NUCLEOTIDE SEQUENCE</scope>
    <source>
        <strain evidence="2">Duluth1</strain>
        <tissue evidence="2">Whole animal</tissue>
    </source>
</reference>
<dbReference type="EMBL" id="JAIWYP010000005">
    <property type="protein sequence ID" value="KAH3826875.1"/>
    <property type="molecule type" value="Genomic_DNA"/>
</dbReference>
<feature type="region of interest" description="Disordered" evidence="1">
    <location>
        <begin position="258"/>
        <end position="295"/>
    </location>
</feature>
<evidence type="ECO:0000313" key="2">
    <source>
        <dbReference type="EMBL" id="KAH3826875.1"/>
    </source>
</evidence>
<evidence type="ECO:0000256" key="1">
    <source>
        <dbReference type="SAM" id="MobiDB-lite"/>
    </source>
</evidence>
<protein>
    <submittedName>
        <fullName evidence="2">Uncharacterized protein</fullName>
    </submittedName>
</protein>
<keyword evidence="3" id="KW-1185">Reference proteome</keyword>
<feature type="compositionally biased region" description="Low complexity" evidence="1">
    <location>
        <begin position="55"/>
        <end position="69"/>
    </location>
</feature>
<reference evidence="2" key="2">
    <citation type="submission" date="2020-11" db="EMBL/GenBank/DDBJ databases">
        <authorList>
            <person name="McCartney M.A."/>
            <person name="Auch B."/>
            <person name="Kono T."/>
            <person name="Mallez S."/>
            <person name="Becker A."/>
            <person name="Gohl D.M."/>
            <person name="Silverstein K.A.T."/>
            <person name="Koren S."/>
            <person name="Bechman K.B."/>
            <person name="Herman A."/>
            <person name="Abrahante J.E."/>
            <person name="Garbe J."/>
        </authorList>
    </citation>
    <scope>NUCLEOTIDE SEQUENCE</scope>
    <source>
        <strain evidence="2">Duluth1</strain>
        <tissue evidence="2">Whole animal</tissue>
    </source>
</reference>
<feature type="compositionally biased region" description="Low complexity" evidence="1">
    <location>
        <begin position="261"/>
        <end position="278"/>
    </location>
</feature>
<gene>
    <name evidence="2" type="ORF">DPMN_128802</name>
</gene>
<comment type="caution">
    <text evidence="2">The sequence shown here is derived from an EMBL/GenBank/DDBJ whole genome shotgun (WGS) entry which is preliminary data.</text>
</comment>
<feature type="region of interest" description="Disordered" evidence="1">
    <location>
        <begin position="18"/>
        <end position="80"/>
    </location>
</feature>
<name>A0A9D4H3L7_DREPO</name>